<accession>A0A5S4G924</accession>
<dbReference type="Proteomes" id="UP000306628">
    <property type="component" value="Unassembled WGS sequence"/>
</dbReference>
<sequence>MKRMNLPAAFRERRDELAARLGPRAGVAVAAHELILSLDDMAKAVDQPHARPVVISVRTVVGGVLESLRLQRPAAPPPPERTDLLRRLRALVGNPPPGRGDLLRRLRALIAGPPPPVKVVVDVDELLGAVEDAFAGLDRAVMVMTDLPAGPVPWHEDRDLVALLHDLLSAGVRERPDLALRRIQVVEETLRMHRGIDTVRYDPDAPDHDGKLFNFPRGSEPGDPGLTTYEPALLVDGQVIRRGKVTRDA</sequence>
<proteinExistence type="predicted"/>
<comment type="caution">
    <text evidence="1">The sequence shown here is derived from an EMBL/GenBank/DDBJ whole genome shotgun (WGS) entry which is preliminary data.</text>
</comment>
<reference evidence="1 2" key="1">
    <citation type="submission" date="2019-05" db="EMBL/GenBank/DDBJ databases">
        <title>Draft genome sequence of Nonomuraea zeae DSM 100528.</title>
        <authorList>
            <person name="Saricaoglu S."/>
            <person name="Isik K."/>
        </authorList>
    </citation>
    <scope>NUCLEOTIDE SEQUENCE [LARGE SCALE GENOMIC DNA]</scope>
    <source>
        <strain evidence="1 2">DSM 100528</strain>
    </source>
</reference>
<dbReference type="OrthoDB" id="9990360at2"/>
<dbReference type="EMBL" id="VCKX01000118">
    <property type="protein sequence ID" value="TMR29517.1"/>
    <property type="molecule type" value="Genomic_DNA"/>
</dbReference>
<keyword evidence="2" id="KW-1185">Reference proteome</keyword>
<protein>
    <submittedName>
        <fullName evidence="1">Uncharacterized protein</fullName>
    </submittedName>
</protein>
<evidence type="ECO:0000313" key="2">
    <source>
        <dbReference type="Proteomes" id="UP000306628"/>
    </source>
</evidence>
<dbReference type="RefSeq" id="WP_138693580.1">
    <property type="nucleotide sequence ID" value="NZ_JBHSAZ010000096.1"/>
</dbReference>
<evidence type="ECO:0000313" key="1">
    <source>
        <dbReference type="EMBL" id="TMR29517.1"/>
    </source>
</evidence>
<organism evidence="1 2">
    <name type="scientific">Nonomuraea zeae</name>
    <dbReference type="NCBI Taxonomy" id="1642303"/>
    <lineage>
        <taxon>Bacteria</taxon>
        <taxon>Bacillati</taxon>
        <taxon>Actinomycetota</taxon>
        <taxon>Actinomycetes</taxon>
        <taxon>Streptosporangiales</taxon>
        <taxon>Streptosporangiaceae</taxon>
        <taxon>Nonomuraea</taxon>
    </lineage>
</organism>
<gene>
    <name evidence="1" type="ORF">ETD85_32215</name>
</gene>
<name>A0A5S4G924_9ACTN</name>
<dbReference type="AlphaFoldDB" id="A0A5S4G924"/>